<proteinExistence type="predicted"/>
<keyword evidence="2" id="KW-1185">Reference proteome</keyword>
<sequence>MWRPPPTAVAKAPLSAFGVHDGGGDYQPRDYDNDITRALRSRRPLTLVHSGRLAGSSRALAEAARRHLPDHVLLVPIPDPGVPLSHFVAAAARRLRHGDRAVLWLDALTPGLLEQIDARLLSTLPEGLRICATADTEVVTGSHVPAPVTSALSQHAEIVAASGRTRQGVGERDRVAEALTAATIEQRAVLRIITDWGRIGMPGRLDRGLLRRLHGATPDLSWARSTRLVEELPGGHLRPHPLLAVVTEGSICDAVWRHACDTLDGATRLRVALSAYDRGEVSDSRKWCAELAATGDPALAPVMLLLGSMTLDEGDTKAARGWWRRTVDTDHPESAPPAMKALGDLDREDMEWDLARYWYHRALGTGHSDVAMSVMLGLAKLEEEAGDPEAARHWRQQVRRLR</sequence>
<dbReference type="InterPro" id="IPR011990">
    <property type="entry name" value="TPR-like_helical_dom_sf"/>
</dbReference>
<name>A0A919SQ55_9ACTN</name>
<reference evidence="1" key="1">
    <citation type="submission" date="2021-03" db="EMBL/GenBank/DDBJ databases">
        <title>Whole genome shotgun sequence of Actinoplanes consettensis NBRC 14913.</title>
        <authorList>
            <person name="Komaki H."/>
            <person name="Tamura T."/>
        </authorList>
    </citation>
    <scope>NUCLEOTIDE SEQUENCE</scope>
    <source>
        <strain evidence="1">NBRC 14913</strain>
    </source>
</reference>
<dbReference type="AlphaFoldDB" id="A0A919SQ55"/>
<evidence type="ECO:0000313" key="1">
    <source>
        <dbReference type="EMBL" id="GIM75559.1"/>
    </source>
</evidence>
<dbReference type="RefSeq" id="WP_212999284.1">
    <property type="nucleotide sequence ID" value="NZ_BAAATW010000013.1"/>
</dbReference>
<protein>
    <submittedName>
        <fullName evidence="1">Uncharacterized protein</fullName>
    </submittedName>
</protein>
<dbReference type="Proteomes" id="UP000680865">
    <property type="component" value="Unassembled WGS sequence"/>
</dbReference>
<organism evidence="1 2">
    <name type="scientific">Winogradskya consettensis</name>
    <dbReference type="NCBI Taxonomy" id="113560"/>
    <lineage>
        <taxon>Bacteria</taxon>
        <taxon>Bacillati</taxon>
        <taxon>Actinomycetota</taxon>
        <taxon>Actinomycetes</taxon>
        <taxon>Micromonosporales</taxon>
        <taxon>Micromonosporaceae</taxon>
        <taxon>Winogradskya</taxon>
    </lineage>
</organism>
<dbReference type="EMBL" id="BOQP01000024">
    <property type="protein sequence ID" value="GIM75559.1"/>
    <property type="molecule type" value="Genomic_DNA"/>
</dbReference>
<dbReference type="Gene3D" id="1.25.40.10">
    <property type="entry name" value="Tetratricopeptide repeat domain"/>
    <property type="match status" value="1"/>
</dbReference>
<gene>
    <name evidence="1" type="ORF">Aco04nite_45960</name>
</gene>
<evidence type="ECO:0000313" key="2">
    <source>
        <dbReference type="Proteomes" id="UP000680865"/>
    </source>
</evidence>
<comment type="caution">
    <text evidence="1">The sequence shown here is derived from an EMBL/GenBank/DDBJ whole genome shotgun (WGS) entry which is preliminary data.</text>
</comment>
<accession>A0A919SQ55</accession>
<dbReference type="SUPFAM" id="SSF81901">
    <property type="entry name" value="HCP-like"/>
    <property type="match status" value="1"/>
</dbReference>